<organism evidence="2 3">
    <name type="scientific">Rhodococcus kronopolitis</name>
    <dbReference type="NCBI Taxonomy" id="1460226"/>
    <lineage>
        <taxon>Bacteria</taxon>
        <taxon>Bacillati</taxon>
        <taxon>Actinomycetota</taxon>
        <taxon>Actinomycetes</taxon>
        <taxon>Mycobacteriales</taxon>
        <taxon>Nocardiaceae</taxon>
        <taxon>Rhodococcus</taxon>
    </lineage>
</organism>
<name>A0ABV9FT67_9NOCA</name>
<sequence>MAARADGRRHALIEQLSKAEWSSLTSENADTVVQLLTAYISLWNERDPAVRRAIGSEVFTPDVLYSDPNISAEGRPAIDTYVSGWQLQFTDTVFRLGEVRSHHNLAHFYWSFGPPSESPVADGWDVVVLEHGRISRIYGFFR</sequence>
<gene>
    <name evidence="2" type="ORF">ACFO6S_10975</name>
</gene>
<protein>
    <submittedName>
        <fullName evidence="2">Nuclear transport factor 2 family protein</fullName>
    </submittedName>
</protein>
<comment type="caution">
    <text evidence="2">The sequence shown here is derived from an EMBL/GenBank/DDBJ whole genome shotgun (WGS) entry which is preliminary data.</text>
</comment>
<feature type="domain" description="SnoaL-like" evidence="1">
    <location>
        <begin position="37"/>
        <end position="136"/>
    </location>
</feature>
<dbReference type="Gene3D" id="3.10.450.50">
    <property type="match status" value="1"/>
</dbReference>
<dbReference type="Proteomes" id="UP001595914">
    <property type="component" value="Unassembled WGS sequence"/>
</dbReference>
<dbReference type="Pfam" id="PF12680">
    <property type="entry name" value="SnoaL_2"/>
    <property type="match status" value="1"/>
</dbReference>
<keyword evidence="3" id="KW-1185">Reference proteome</keyword>
<evidence type="ECO:0000313" key="2">
    <source>
        <dbReference type="EMBL" id="MFC4604208.1"/>
    </source>
</evidence>
<accession>A0ABV9FT67</accession>
<proteinExistence type="predicted"/>
<reference evidence="3" key="1">
    <citation type="journal article" date="2019" name="Int. J. Syst. Evol. Microbiol.">
        <title>The Global Catalogue of Microorganisms (GCM) 10K type strain sequencing project: providing services to taxonomists for standard genome sequencing and annotation.</title>
        <authorList>
            <consortium name="The Broad Institute Genomics Platform"/>
            <consortium name="The Broad Institute Genome Sequencing Center for Infectious Disease"/>
            <person name="Wu L."/>
            <person name="Ma J."/>
        </authorList>
    </citation>
    <scope>NUCLEOTIDE SEQUENCE [LARGE SCALE GENOMIC DNA]</scope>
    <source>
        <strain evidence="3">CCUG 54520</strain>
    </source>
</reference>
<evidence type="ECO:0000313" key="3">
    <source>
        <dbReference type="Proteomes" id="UP001595914"/>
    </source>
</evidence>
<dbReference type="InterPro" id="IPR032710">
    <property type="entry name" value="NTF2-like_dom_sf"/>
</dbReference>
<dbReference type="SUPFAM" id="SSF54427">
    <property type="entry name" value="NTF2-like"/>
    <property type="match status" value="1"/>
</dbReference>
<dbReference type="InterPro" id="IPR037401">
    <property type="entry name" value="SnoaL-like"/>
</dbReference>
<dbReference type="EMBL" id="JBHSFO010000004">
    <property type="protein sequence ID" value="MFC4604208.1"/>
    <property type="molecule type" value="Genomic_DNA"/>
</dbReference>
<evidence type="ECO:0000259" key="1">
    <source>
        <dbReference type="Pfam" id="PF12680"/>
    </source>
</evidence>
<dbReference type="RefSeq" id="WP_378416810.1">
    <property type="nucleotide sequence ID" value="NZ_JBHSFO010000004.1"/>
</dbReference>